<keyword evidence="10 13" id="KW-1133">Transmembrane helix</keyword>
<dbReference type="Gene3D" id="3.30.450.20">
    <property type="entry name" value="PAS domain"/>
    <property type="match status" value="1"/>
</dbReference>
<dbReference type="InterPro" id="IPR025201">
    <property type="entry name" value="KdpD_TM"/>
</dbReference>
<evidence type="ECO:0000259" key="15">
    <source>
        <dbReference type="PROSITE" id="PS50112"/>
    </source>
</evidence>
<dbReference type="Pfam" id="PF00512">
    <property type="entry name" value="HisKA"/>
    <property type="match status" value="1"/>
</dbReference>
<proteinExistence type="predicted"/>
<dbReference type="RefSeq" id="WP_147031944.1">
    <property type="nucleotide sequence ID" value="NZ_CP042436.1"/>
</dbReference>
<dbReference type="InterPro" id="IPR004358">
    <property type="entry name" value="Sig_transdc_His_kin-like_C"/>
</dbReference>
<dbReference type="NCBIfam" id="TIGR00229">
    <property type="entry name" value="sensory_box"/>
    <property type="match status" value="1"/>
</dbReference>
<dbReference type="GO" id="GO:0030295">
    <property type="term" value="F:protein kinase activator activity"/>
    <property type="evidence" value="ECO:0007669"/>
    <property type="project" value="TreeGrafter"/>
</dbReference>
<dbReference type="KEGG" id="mgin:FRZ54_12545"/>
<keyword evidence="8" id="KW-0418">Kinase</keyword>
<keyword evidence="5" id="KW-0808">Transferase</keyword>
<dbReference type="CDD" id="cd00075">
    <property type="entry name" value="HATPase"/>
    <property type="match status" value="1"/>
</dbReference>
<accession>A0A5B8UWU0</accession>
<dbReference type="InterPro" id="IPR036890">
    <property type="entry name" value="HATPase_C_sf"/>
</dbReference>
<dbReference type="SMART" id="SM00388">
    <property type="entry name" value="HisKA"/>
    <property type="match status" value="1"/>
</dbReference>
<dbReference type="CDD" id="cd00130">
    <property type="entry name" value="PAS"/>
    <property type="match status" value="1"/>
</dbReference>
<dbReference type="InterPro" id="IPR013655">
    <property type="entry name" value="PAS_fold_3"/>
</dbReference>
<dbReference type="Pfam" id="PF02518">
    <property type="entry name" value="HATPase_c"/>
    <property type="match status" value="1"/>
</dbReference>
<comment type="subcellular location">
    <subcellularLocation>
        <location evidence="2">Membrane</location>
        <topology evidence="2">Multi-pass membrane protein</topology>
    </subcellularLocation>
</comment>
<dbReference type="GO" id="GO:0000156">
    <property type="term" value="F:phosphorelay response regulator activity"/>
    <property type="evidence" value="ECO:0007669"/>
    <property type="project" value="TreeGrafter"/>
</dbReference>
<dbReference type="Proteomes" id="UP000321479">
    <property type="component" value="Chromosome"/>
</dbReference>
<dbReference type="Pfam" id="PF13493">
    <property type="entry name" value="DUF4118"/>
    <property type="match status" value="1"/>
</dbReference>
<feature type="domain" description="PAS" evidence="15">
    <location>
        <begin position="140"/>
        <end position="210"/>
    </location>
</feature>
<evidence type="ECO:0000256" key="6">
    <source>
        <dbReference type="ARBA" id="ARBA00022692"/>
    </source>
</evidence>
<dbReference type="InterPro" id="IPR005467">
    <property type="entry name" value="His_kinase_dom"/>
</dbReference>
<dbReference type="InterPro" id="IPR036097">
    <property type="entry name" value="HisK_dim/P_sf"/>
</dbReference>
<dbReference type="SUPFAM" id="SSF47384">
    <property type="entry name" value="Homodimeric domain of signal transducing histidine kinase"/>
    <property type="match status" value="1"/>
</dbReference>
<sequence length="488" mass="54653">MAQKRNRSIFNTFGQLSSSLIWMGENKSRPAYIRYLITLFLVLAATGLKLYFKQTIGISSPYLLYFGIVCLSAILSGIGPAIFAAFFSAFLADYLFIPPLDTIELLPKDLVKTIIFLCECSLITLLSSGVTVAYRQIRQNQLLFKAMIEKGTEGIVLTDADNKRIYVSQSIERIIGYTADEFIDMPPWALAHPDELPEMIRDMAELKKHPGKNISFVHRIKHKNGDWVWLENSITNLLEDEAVKAIVANFYNVSERILMEQKKDDFISIASHELKTPVTSLKASLQLLDNVKNDPSSPIIAKLVTQANRSTEKITSLIEQLLDAGRVNQRELHLNKTNFRITELMETCCTDIRLSGKRELVLNGNKNIIVWADEVRIEQVITNLVNNAVKYAPESDTIYLGAEVAGGMAKVSVRDTGPGIEADKMAHLFERYYRAGQPAYHNSGLGLGLYISSEIIKKHGGTIGVESESGKGATFWFMLPLYESKNSE</sequence>
<dbReference type="Gene3D" id="1.10.287.130">
    <property type="match status" value="1"/>
</dbReference>
<evidence type="ECO:0000313" key="16">
    <source>
        <dbReference type="EMBL" id="QEC63368.1"/>
    </source>
</evidence>
<dbReference type="GO" id="GO:0000155">
    <property type="term" value="F:phosphorelay sensor kinase activity"/>
    <property type="evidence" value="ECO:0007669"/>
    <property type="project" value="InterPro"/>
</dbReference>
<gene>
    <name evidence="16" type="ORF">FRZ54_12545</name>
</gene>
<protein>
    <recommendedName>
        <fullName evidence="3">histidine kinase</fullName>
        <ecNumber evidence="3">2.7.13.3</ecNumber>
    </recommendedName>
</protein>
<dbReference type="GO" id="GO:0007234">
    <property type="term" value="P:osmosensory signaling via phosphorelay pathway"/>
    <property type="evidence" value="ECO:0007669"/>
    <property type="project" value="TreeGrafter"/>
</dbReference>
<dbReference type="Gene3D" id="1.20.120.620">
    <property type="entry name" value="Backbone structure of the membrane domain of e. Coli histidine kinase receptor kdpd"/>
    <property type="match status" value="1"/>
</dbReference>
<evidence type="ECO:0000256" key="11">
    <source>
        <dbReference type="ARBA" id="ARBA00023012"/>
    </source>
</evidence>
<evidence type="ECO:0000256" key="8">
    <source>
        <dbReference type="ARBA" id="ARBA00022777"/>
    </source>
</evidence>
<evidence type="ECO:0000256" key="13">
    <source>
        <dbReference type="SAM" id="Phobius"/>
    </source>
</evidence>
<evidence type="ECO:0000256" key="9">
    <source>
        <dbReference type="ARBA" id="ARBA00022840"/>
    </source>
</evidence>
<keyword evidence="6 13" id="KW-0812">Transmembrane</keyword>
<evidence type="ECO:0000256" key="2">
    <source>
        <dbReference type="ARBA" id="ARBA00004141"/>
    </source>
</evidence>
<name>A0A5B8UWU0_9SPHI</name>
<dbReference type="AlphaFoldDB" id="A0A5B8UWU0"/>
<organism evidence="16 17">
    <name type="scientific">Mucilaginibacter ginsenosidivorans</name>
    <dbReference type="NCBI Taxonomy" id="398053"/>
    <lineage>
        <taxon>Bacteria</taxon>
        <taxon>Pseudomonadati</taxon>
        <taxon>Bacteroidota</taxon>
        <taxon>Sphingobacteriia</taxon>
        <taxon>Sphingobacteriales</taxon>
        <taxon>Sphingobacteriaceae</taxon>
        <taxon>Mucilaginibacter</taxon>
    </lineage>
</organism>
<dbReference type="GO" id="GO:0005524">
    <property type="term" value="F:ATP binding"/>
    <property type="evidence" value="ECO:0007669"/>
    <property type="project" value="UniProtKB-KW"/>
</dbReference>
<evidence type="ECO:0000256" key="10">
    <source>
        <dbReference type="ARBA" id="ARBA00022989"/>
    </source>
</evidence>
<keyword evidence="17" id="KW-1185">Reference proteome</keyword>
<dbReference type="InterPro" id="IPR000014">
    <property type="entry name" value="PAS"/>
</dbReference>
<evidence type="ECO:0000259" key="14">
    <source>
        <dbReference type="PROSITE" id="PS50109"/>
    </source>
</evidence>
<dbReference type="PROSITE" id="PS50109">
    <property type="entry name" value="HIS_KIN"/>
    <property type="match status" value="1"/>
</dbReference>
<dbReference type="InterPro" id="IPR003594">
    <property type="entry name" value="HATPase_dom"/>
</dbReference>
<dbReference type="PANTHER" id="PTHR42878:SF7">
    <property type="entry name" value="SENSOR HISTIDINE KINASE GLRK"/>
    <property type="match status" value="1"/>
</dbReference>
<dbReference type="SMART" id="SM00091">
    <property type="entry name" value="PAS"/>
    <property type="match status" value="1"/>
</dbReference>
<keyword evidence="9" id="KW-0067">ATP-binding</keyword>
<keyword evidence="7" id="KW-0547">Nucleotide-binding</keyword>
<dbReference type="PANTHER" id="PTHR42878">
    <property type="entry name" value="TWO-COMPONENT HISTIDINE KINASE"/>
    <property type="match status" value="1"/>
</dbReference>
<evidence type="ECO:0000313" key="17">
    <source>
        <dbReference type="Proteomes" id="UP000321479"/>
    </source>
</evidence>
<feature type="transmembrane region" description="Helical" evidence="13">
    <location>
        <begin position="64"/>
        <end position="90"/>
    </location>
</feature>
<evidence type="ECO:0000256" key="1">
    <source>
        <dbReference type="ARBA" id="ARBA00000085"/>
    </source>
</evidence>
<dbReference type="SUPFAM" id="SSF55874">
    <property type="entry name" value="ATPase domain of HSP90 chaperone/DNA topoisomerase II/histidine kinase"/>
    <property type="match status" value="1"/>
</dbReference>
<feature type="transmembrane region" description="Helical" evidence="13">
    <location>
        <begin position="32"/>
        <end position="52"/>
    </location>
</feature>
<dbReference type="EC" id="2.7.13.3" evidence="3"/>
<dbReference type="EMBL" id="CP042436">
    <property type="protein sequence ID" value="QEC63368.1"/>
    <property type="molecule type" value="Genomic_DNA"/>
</dbReference>
<dbReference type="OrthoDB" id="9813151at2"/>
<dbReference type="FunFam" id="3.30.565.10:FF:000006">
    <property type="entry name" value="Sensor histidine kinase WalK"/>
    <property type="match status" value="1"/>
</dbReference>
<feature type="domain" description="Histidine kinase" evidence="14">
    <location>
        <begin position="269"/>
        <end position="483"/>
    </location>
</feature>
<evidence type="ECO:0000256" key="3">
    <source>
        <dbReference type="ARBA" id="ARBA00012438"/>
    </source>
</evidence>
<keyword evidence="12 13" id="KW-0472">Membrane</keyword>
<reference evidence="16 17" key="1">
    <citation type="journal article" date="2017" name="Curr. Microbiol.">
        <title>Mucilaginibacter ginsenosidivorans sp. nov., Isolated from Soil of Ginseng Field.</title>
        <authorList>
            <person name="Kim M.M."/>
            <person name="Siddiqi M.Z."/>
            <person name="Im W.T."/>
        </authorList>
    </citation>
    <scope>NUCLEOTIDE SEQUENCE [LARGE SCALE GENOMIC DNA]</scope>
    <source>
        <strain evidence="16 17">Gsoil 3017</strain>
    </source>
</reference>
<evidence type="ECO:0000256" key="12">
    <source>
        <dbReference type="ARBA" id="ARBA00023136"/>
    </source>
</evidence>
<evidence type="ECO:0000256" key="7">
    <source>
        <dbReference type="ARBA" id="ARBA00022741"/>
    </source>
</evidence>
<keyword evidence="4" id="KW-0597">Phosphoprotein</keyword>
<dbReference type="PRINTS" id="PR00344">
    <property type="entry name" value="BCTRLSENSOR"/>
</dbReference>
<evidence type="ECO:0000256" key="5">
    <source>
        <dbReference type="ARBA" id="ARBA00022679"/>
    </source>
</evidence>
<keyword evidence="11" id="KW-0902">Two-component regulatory system</keyword>
<dbReference type="SMART" id="SM00387">
    <property type="entry name" value="HATPase_c"/>
    <property type="match status" value="1"/>
</dbReference>
<dbReference type="InterPro" id="IPR038318">
    <property type="entry name" value="KdpD_sf"/>
</dbReference>
<dbReference type="Pfam" id="PF08447">
    <property type="entry name" value="PAS_3"/>
    <property type="match status" value="1"/>
</dbReference>
<evidence type="ECO:0000256" key="4">
    <source>
        <dbReference type="ARBA" id="ARBA00022553"/>
    </source>
</evidence>
<dbReference type="InterPro" id="IPR003661">
    <property type="entry name" value="HisK_dim/P_dom"/>
</dbReference>
<dbReference type="SUPFAM" id="SSF55785">
    <property type="entry name" value="PYP-like sensor domain (PAS domain)"/>
    <property type="match status" value="1"/>
</dbReference>
<dbReference type="PROSITE" id="PS50112">
    <property type="entry name" value="PAS"/>
    <property type="match status" value="1"/>
</dbReference>
<dbReference type="GO" id="GO:0016020">
    <property type="term" value="C:membrane"/>
    <property type="evidence" value="ECO:0007669"/>
    <property type="project" value="UniProtKB-SubCell"/>
</dbReference>
<dbReference type="InterPro" id="IPR050351">
    <property type="entry name" value="BphY/WalK/GraS-like"/>
</dbReference>
<dbReference type="CDD" id="cd00082">
    <property type="entry name" value="HisKA"/>
    <property type="match status" value="1"/>
</dbReference>
<comment type="catalytic activity">
    <reaction evidence="1">
        <text>ATP + protein L-histidine = ADP + protein N-phospho-L-histidine.</text>
        <dbReference type="EC" id="2.7.13.3"/>
    </reaction>
</comment>
<dbReference type="Gene3D" id="3.30.565.10">
    <property type="entry name" value="Histidine kinase-like ATPase, C-terminal domain"/>
    <property type="match status" value="1"/>
</dbReference>
<dbReference type="InterPro" id="IPR035965">
    <property type="entry name" value="PAS-like_dom_sf"/>
</dbReference>